<feature type="region of interest" description="Disordered" evidence="1">
    <location>
        <begin position="172"/>
        <end position="213"/>
    </location>
</feature>
<protein>
    <recommendedName>
        <fullName evidence="2">MATH domain-containing protein</fullName>
    </recommendedName>
</protein>
<dbReference type="Gramene" id="LPERR04G03530.1">
    <property type="protein sequence ID" value="LPERR04G03530.1"/>
    <property type="gene ID" value="LPERR04G03530"/>
</dbReference>
<dbReference type="AlphaFoldDB" id="A0A0D9W2W5"/>
<dbReference type="Gene3D" id="2.60.210.10">
    <property type="entry name" value="Apoptosis, Tumor Necrosis Factor Receptor Associated Protein 2, Chain A"/>
    <property type="match status" value="1"/>
</dbReference>
<dbReference type="EnsemblPlants" id="LPERR04G03530.1">
    <property type="protein sequence ID" value="LPERR04G03530.1"/>
    <property type="gene ID" value="LPERR04G03530"/>
</dbReference>
<dbReference type="CDD" id="cd00121">
    <property type="entry name" value="MATH"/>
    <property type="match status" value="1"/>
</dbReference>
<proteinExistence type="predicted"/>
<dbReference type="Proteomes" id="UP000032180">
    <property type="component" value="Chromosome 4"/>
</dbReference>
<dbReference type="InterPro" id="IPR045005">
    <property type="entry name" value="BPM1-6"/>
</dbReference>
<dbReference type="PANTHER" id="PTHR26379">
    <property type="entry name" value="BTB/POZ AND MATH DOMAIN-CONTAINING PROTEIN 1"/>
    <property type="match status" value="1"/>
</dbReference>
<feature type="domain" description="MATH" evidence="2">
    <location>
        <begin position="31"/>
        <end position="163"/>
    </location>
</feature>
<dbReference type="SUPFAM" id="SSF49599">
    <property type="entry name" value="TRAF domain-like"/>
    <property type="match status" value="1"/>
</dbReference>
<keyword evidence="4" id="KW-1185">Reference proteome</keyword>
<dbReference type="InterPro" id="IPR008974">
    <property type="entry name" value="TRAF-like"/>
</dbReference>
<dbReference type="Pfam" id="PF22486">
    <property type="entry name" value="MATH_2"/>
    <property type="match status" value="1"/>
</dbReference>
<evidence type="ECO:0000256" key="1">
    <source>
        <dbReference type="SAM" id="MobiDB-lite"/>
    </source>
</evidence>
<dbReference type="InterPro" id="IPR002083">
    <property type="entry name" value="MATH/TRAF_dom"/>
</dbReference>
<evidence type="ECO:0000313" key="3">
    <source>
        <dbReference type="EnsemblPlants" id="LPERR04G03530.1"/>
    </source>
</evidence>
<sequence length="213" mass="23709">MSTLATATATGRHDRPPPHVTSCEDLLYSYDKVLTMNIDSYKEATKLAPNGKNIRFPKLNAGGYSWYILFYPNGRLPGTTDSMSLFLQLAEAPDDGTYVKFKYQFMLERPQGDSPGIEFISGSVVASANKQWNSHGFERYVSREDLRKRGLIKADYIRVRCDVSLLERKKTSLSVDSPPAPQPSHQPKPAQPTVATSTSSATTSSPSWRMEIP</sequence>
<accession>A0A0D9W2W5</accession>
<dbReference type="GO" id="GO:0016567">
    <property type="term" value="P:protein ubiquitination"/>
    <property type="evidence" value="ECO:0007669"/>
    <property type="project" value="InterPro"/>
</dbReference>
<feature type="compositionally biased region" description="Low complexity" evidence="1">
    <location>
        <begin position="191"/>
        <end position="207"/>
    </location>
</feature>
<feature type="compositionally biased region" description="Pro residues" evidence="1">
    <location>
        <begin position="178"/>
        <end position="190"/>
    </location>
</feature>
<reference evidence="3 4" key="1">
    <citation type="submission" date="2012-08" db="EMBL/GenBank/DDBJ databases">
        <title>Oryza genome evolution.</title>
        <authorList>
            <person name="Wing R.A."/>
        </authorList>
    </citation>
    <scope>NUCLEOTIDE SEQUENCE</scope>
</reference>
<evidence type="ECO:0000313" key="4">
    <source>
        <dbReference type="Proteomes" id="UP000032180"/>
    </source>
</evidence>
<reference evidence="3" key="3">
    <citation type="submission" date="2015-04" db="UniProtKB">
        <authorList>
            <consortium name="EnsemblPlants"/>
        </authorList>
    </citation>
    <scope>IDENTIFICATION</scope>
</reference>
<dbReference type="PROSITE" id="PS50144">
    <property type="entry name" value="MATH"/>
    <property type="match status" value="1"/>
</dbReference>
<evidence type="ECO:0000259" key="2">
    <source>
        <dbReference type="PROSITE" id="PS50144"/>
    </source>
</evidence>
<organism evidence="3 4">
    <name type="scientific">Leersia perrieri</name>
    <dbReference type="NCBI Taxonomy" id="77586"/>
    <lineage>
        <taxon>Eukaryota</taxon>
        <taxon>Viridiplantae</taxon>
        <taxon>Streptophyta</taxon>
        <taxon>Embryophyta</taxon>
        <taxon>Tracheophyta</taxon>
        <taxon>Spermatophyta</taxon>
        <taxon>Magnoliopsida</taxon>
        <taxon>Liliopsida</taxon>
        <taxon>Poales</taxon>
        <taxon>Poaceae</taxon>
        <taxon>BOP clade</taxon>
        <taxon>Oryzoideae</taxon>
        <taxon>Oryzeae</taxon>
        <taxon>Oryzinae</taxon>
        <taxon>Leersia</taxon>
    </lineage>
</organism>
<reference evidence="4" key="2">
    <citation type="submission" date="2013-12" db="EMBL/GenBank/DDBJ databases">
        <authorList>
            <person name="Yu Y."/>
            <person name="Lee S."/>
            <person name="de Baynast K."/>
            <person name="Wissotski M."/>
            <person name="Liu L."/>
            <person name="Talag J."/>
            <person name="Goicoechea J."/>
            <person name="Angelova A."/>
            <person name="Jetty R."/>
            <person name="Kudrna D."/>
            <person name="Golser W."/>
            <person name="Rivera L."/>
            <person name="Zhang J."/>
            <person name="Wing R."/>
        </authorList>
    </citation>
    <scope>NUCLEOTIDE SEQUENCE</scope>
</reference>
<dbReference type="HOGENOM" id="CLU_103128_0_0_1"/>
<dbReference type="PANTHER" id="PTHR26379:SF295">
    <property type="entry name" value="OS10G0429651 PROTEIN"/>
    <property type="match status" value="1"/>
</dbReference>
<dbReference type="STRING" id="77586.A0A0D9W2W5"/>
<name>A0A0D9W2W5_9ORYZ</name>